<evidence type="ECO:0000313" key="3">
    <source>
        <dbReference type="EMBL" id="QTD56743.1"/>
    </source>
</evidence>
<feature type="chain" id="PRO_5047113218" evidence="2">
    <location>
        <begin position="25"/>
        <end position="292"/>
    </location>
</feature>
<gene>
    <name evidence="3" type="ORF">J4G78_03965</name>
</gene>
<sequence length="292" mass="33218">MIKSVRASLFVSLGLLIHPVTAKAEDERTCIPQSEFDTAFRDAVRGPGPAVSTARFGLRSLCSGKSFATRLQELRDQAFPEEKADRDRKHEALMEEARVEHAKAENRRRIEQARADELDRLYYLAEVAEQERRIEIARAEKAGAKLRAARLERLYASSVPGEDLTTAVVVKGNAADNRAVEQAMNQVDAIIRADASSWGWNSYLPGSVYDTQLLSRNSAYGNYVIFSRFKYRDNKHGWVKIEYAARKFKCLTFHDDDYECRQIKDSKSSRLMANVSSELFWAIVGRGFKRLR</sequence>
<dbReference type="RefSeq" id="WP_207988672.1">
    <property type="nucleotide sequence ID" value="NZ_CP071794.1"/>
</dbReference>
<keyword evidence="4" id="KW-1185">Reference proteome</keyword>
<keyword evidence="1" id="KW-0175">Coiled coil</keyword>
<reference evidence="3 4" key="1">
    <citation type="submission" date="2021-03" db="EMBL/GenBank/DDBJ databases">
        <title>Complete genome of Parasphingorhabdus_sp.JHSY0214.</title>
        <authorList>
            <person name="Yoo J.H."/>
            <person name="Bae J.W."/>
        </authorList>
    </citation>
    <scope>NUCLEOTIDE SEQUENCE [LARGE SCALE GENOMIC DNA]</scope>
    <source>
        <strain evidence="3 4">JHSY0214</strain>
    </source>
</reference>
<evidence type="ECO:0000256" key="2">
    <source>
        <dbReference type="SAM" id="SignalP"/>
    </source>
</evidence>
<keyword evidence="2" id="KW-0732">Signal</keyword>
<protein>
    <submittedName>
        <fullName evidence="3">Uncharacterized protein</fullName>
    </submittedName>
</protein>
<dbReference type="EMBL" id="CP071794">
    <property type="protein sequence ID" value="QTD56743.1"/>
    <property type="molecule type" value="Genomic_DNA"/>
</dbReference>
<name>A0ABX7T9J0_9SPHN</name>
<feature type="coiled-coil region" evidence="1">
    <location>
        <begin position="87"/>
        <end position="154"/>
    </location>
</feature>
<organism evidence="3 4">
    <name type="scientific">Parasphingorhabdus cellanae</name>
    <dbReference type="NCBI Taxonomy" id="2806553"/>
    <lineage>
        <taxon>Bacteria</taxon>
        <taxon>Pseudomonadati</taxon>
        <taxon>Pseudomonadota</taxon>
        <taxon>Alphaproteobacteria</taxon>
        <taxon>Sphingomonadales</taxon>
        <taxon>Sphingomonadaceae</taxon>
        <taxon>Parasphingorhabdus</taxon>
    </lineage>
</organism>
<evidence type="ECO:0000313" key="4">
    <source>
        <dbReference type="Proteomes" id="UP000663923"/>
    </source>
</evidence>
<proteinExistence type="predicted"/>
<feature type="signal peptide" evidence="2">
    <location>
        <begin position="1"/>
        <end position="24"/>
    </location>
</feature>
<accession>A0ABX7T9J0</accession>
<dbReference type="Proteomes" id="UP000663923">
    <property type="component" value="Chromosome"/>
</dbReference>
<evidence type="ECO:0000256" key="1">
    <source>
        <dbReference type="SAM" id="Coils"/>
    </source>
</evidence>